<proteinExistence type="predicted"/>
<feature type="compositionally biased region" description="Basic and acidic residues" evidence="7">
    <location>
        <begin position="295"/>
        <end position="304"/>
    </location>
</feature>
<evidence type="ECO:0000256" key="5">
    <source>
        <dbReference type="ARBA" id="ARBA00022833"/>
    </source>
</evidence>
<evidence type="ECO:0000256" key="4">
    <source>
        <dbReference type="ARBA" id="ARBA00022801"/>
    </source>
</evidence>
<dbReference type="InterPro" id="IPR012962">
    <property type="entry name" value="Pept_M54_archaemetzincn"/>
</dbReference>
<dbReference type="PANTHER" id="PTHR15910:SF1">
    <property type="entry name" value="ARCHAEMETZINCIN-2"/>
    <property type="match status" value="1"/>
</dbReference>
<evidence type="ECO:0000313" key="9">
    <source>
        <dbReference type="Proteomes" id="UP000177622"/>
    </source>
</evidence>
<comment type="cofactor">
    <cofactor evidence="1">
        <name>Zn(2+)</name>
        <dbReference type="ChEBI" id="CHEBI:29105"/>
    </cofactor>
</comment>
<dbReference type="OrthoDB" id="2365600at2759"/>
<dbReference type="PANTHER" id="PTHR15910">
    <property type="entry name" value="ARCHAEMETZINCIN"/>
    <property type="match status" value="1"/>
</dbReference>
<dbReference type="InterPro" id="IPR024079">
    <property type="entry name" value="MetalloPept_cat_dom_sf"/>
</dbReference>
<feature type="region of interest" description="Disordered" evidence="7">
    <location>
        <begin position="295"/>
        <end position="324"/>
    </location>
</feature>
<dbReference type="CDD" id="cd11375">
    <property type="entry name" value="Peptidase_M54"/>
    <property type="match status" value="1"/>
</dbReference>
<evidence type="ECO:0000256" key="3">
    <source>
        <dbReference type="ARBA" id="ARBA00022723"/>
    </source>
</evidence>
<keyword evidence="2" id="KW-0645">Protease</keyword>
<dbReference type="Gene3D" id="3.40.390.10">
    <property type="entry name" value="Collagenase (Catalytic Domain)"/>
    <property type="match status" value="1"/>
</dbReference>
<keyword evidence="5" id="KW-0862">Zinc</keyword>
<dbReference type="GO" id="GO:0008237">
    <property type="term" value="F:metallopeptidase activity"/>
    <property type="evidence" value="ECO:0007669"/>
    <property type="project" value="UniProtKB-KW"/>
</dbReference>
<dbReference type="GO" id="GO:0006508">
    <property type="term" value="P:proteolysis"/>
    <property type="evidence" value="ECO:0007669"/>
    <property type="project" value="UniProtKB-KW"/>
</dbReference>
<dbReference type="EMBL" id="LXJU01000006">
    <property type="protein sequence ID" value="OGE54458.1"/>
    <property type="molecule type" value="Genomic_DNA"/>
</dbReference>
<dbReference type="GO" id="GO:0046872">
    <property type="term" value="F:metal ion binding"/>
    <property type="evidence" value="ECO:0007669"/>
    <property type="project" value="UniProtKB-KW"/>
</dbReference>
<gene>
    <name evidence="8" type="ORF">PENARI_c006G05920</name>
</gene>
<evidence type="ECO:0000256" key="2">
    <source>
        <dbReference type="ARBA" id="ARBA00022670"/>
    </source>
</evidence>
<accession>A0A1F5LMM1</accession>
<keyword evidence="4" id="KW-0378">Hydrolase</keyword>
<feature type="region of interest" description="Disordered" evidence="7">
    <location>
        <begin position="26"/>
        <end position="67"/>
    </location>
</feature>
<keyword evidence="6" id="KW-0482">Metalloprotease</keyword>
<name>A0A1F5LMM1_PENAI</name>
<dbReference type="GeneID" id="34575099"/>
<dbReference type="Proteomes" id="UP000177622">
    <property type="component" value="Unassembled WGS sequence"/>
</dbReference>
<evidence type="ECO:0000313" key="8">
    <source>
        <dbReference type="EMBL" id="OGE54458.1"/>
    </source>
</evidence>
<dbReference type="Pfam" id="PF07998">
    <property type="entry name" value="Peptidase_M54"/>
    <property type="match status" value="1"/>
</dbReference>
<organism evidence="8 9">
    <name type="scientific">Penicillium arizonense</name>
    <dbReference type="NCBI Taxonomy" id="1835702"/>
    <lineage>
        <taxon>Eukaryota</taxon>
        <taxon>Fungi</taxon>
        <taxon>Dikarya</taxon>
        <taxon>Ascomycota</taxon>
        <taxon>Pezizomycotina</taxon>
        <taxon>Eurotiomycetes</taxon>
        <taxon>Eurotiomycetidae</taxon>
        <taxon>Eurotiales</taxon>
        <taxon>Aspergillaceae</taxon>
        <taxon>Penicillium</taxon>
    </lineage>
</organism>
<evidence type="ECO:0000256" key="6">
    <source>
        <dbReference type="ARBA" id="ARBA00023049"/>
    </source>
</evidence>
<sequence length="452" mass="50868">MSRTSIIACDHSSLCFSSSPHATVAGFKGPTKRQRVAATKSQNKVSDDPNDKFLEEDDRAFPAPLLLPGDDLSEDPDYPAQSFQEWVDDEDRNPVTPKQNKIYLCSIPEAYDGVGFLREWRPQKRLEAVNEQYQPPSPLLVQSYLAAFYHGLSVSMTQSNNMRFTKWDENKKSSRKQKTSKYVGLDLGGGEIVRIRIRERPEGDYPGQLNLDDLLDAAISVLPKDAYALLLLVDFDLYEDDEDDFVCGRAYGGSRVAVVSTARYNPLLDYNYDHPIERIHPWPASHCEKYMNTYTKEESDDKPPPKKARTSAKASHKPSSAPNGPIKEAISAYCTLQQAKPFEELLARQLNDLWLGRVCRTASHELGHCFGIDHCVYYACAMQGTASIAEDARQPPYLCPVDLAKVLHATSASASDRYKALLEFCDRPAHRKSYLFKPFAAWIRSRLADIEG</sequence>
<dbReference type="SUPFAM" id="SSF55486">
    <property type="entry name" value="Metalloproteases ('zincins'), catalytic domain"/>
    <property type="match status" value="1"/>
</dbReference>
<dbReference type="AlphaFoldDB" id="A0A1F5LMM1"/>
<feature type="compositionally biased region" description="Basic residues" evidence="7">
    <location>
        <begin position="305"/>
        <end position="316"/>
    </location>
</feature>
<keyword evidence="9" id="KW-1185">Reference proteome</keyword>
<evidence type="ECO:0008006" key="10">
    <source>
        <dbReference type="Google" id="ProtNLM"/>
    </source>
</evidence>
<dbReference type="RefSeq" id="XP_022489893.1">
    <property type="nucleotide sequence ID" value="XM_022630365.1"/>
</dbReference>
<keyword evidence="3" id="KW-0479">Metal-binding</keyword>
<comment type="caution">
    <text evidence="8">The sequence shown here is derived from an EMBL/GenBank/DDBJ whole genome shotgun (WGS) entry which is preliminary data.</text>
</comment>
<protein>
    <recommendedName>
        <fullName evidence="10">Archaemetzincin-2</fullName>
    </recommendedName>
</protein>
<evidence type="ECO:0000256" key="1">
    <source>
        <dbReference type="ARBA" id="ARBA00001947"/>
    </source>
</evidence>
<reference evidence="8 9" key="1">
    <citation type="journal article" date="2016" name="Sci. Rep.">
        <title>Penicillium arizonense, a new, genome sequenced fungal species, reveals a high chemical diversity in secreted metabolites.</title>
        <authorList>
            <person name="Grijseels S."/>
            <person name="Nielsen J.C."/>
            <person name="Randelovic M."/>
            <person name="Nielsen J."/>
            <person name="Nielsen K.F."/>
            <person name="Workman M."/>
            <person name="Frisvad J.C."/>
        </authorList>
    </citation>
    <scope>NUCLEOTIDE SEQUENCE [LARGE SCALE GENOMIC DNA]</scope>
    <source>
        <strain evidence="8 9">CBS 141311</strain>
    </source>
</reference>
<evidence type="ECO:0000256" key="7">
    <source>
        <dbReference type="SAM" id="MobiDB-lite"/>
    </source>
</evidence>